<dbReference type="EC" id="2.7.2.3" evidence="3 10"/>
<dbReference type="Pfam" id="PF00162">
    <property type="entry name" value="PGK"/>
    <property type="match status" value="1"/>
</dbReference>
<dbReference type="InterPro" id="IPR015911">
    <property type="entry name" value="Phosphoglycerate_kinase_CS"/>
</dbReference>
<dbReference type="PIRSF" id="PIRSF000724">
    <property type="entry name" value="Pgk"/>
    <property type="match status" value="1"/>
</dbReference>
<keyword evidence="10" id="KW-0963">Cytoplasm</keyword>
<feature type="binding site" evidence="10">
    <location>
        <position position="292"/>
    </location>
    <ligand>
        <name>ATP</name>
        <dbReference type="ChEBI" id="CHEBI:30616"/>
    </ligand>
</feature>
<organism evidence="12 13">
    <name type="scientific">Sporolactobacillus kofuensis</name>
    <dbReference type="NCBI Taxonomy" id="269672"/>
    <lineage>
        <taxon>Bacteria</taxon>
        <taxon>Bacillati</taxon>
        <taxon>Bacillota</taxon>
        <taxon>Bacilli</taxon>
        <taxon>Bacillales</taxon>
        <taxon>Sporolactobacillaceae</taxon>
        <taxon>Sporolactobacillus</taxon>
    </lineage>
</organism>
<evidence type="ECO:0000313" key="13">
    <source>
        <dbReference type="Proteomes" id="UP001596267"/>
    </source>
</evidence>
<dbReference type="GO" id="GO:0016301">
    <property type="term" value="F:kinase activity"/>
    <property type="evidence" value="ECO:0007669"/>
    <property type="project" value="UniProtKB-KW"/>
</dbReference>
<keyword evidence="7 10" id="KW-0418">Kinase</keyword>
<dbReference type="RefSeq" id="WP_253076782.1">
    <property type="nucleotide sequence ID" value="NZ_JAMXWN010000011.1"/>
</dbReference>
<dbReference type="Proteomes" id="UP001596267">
    <property type="component" value="Unassembled WGS sequence"/>
</dbReference>
<keyword evidence="8 10" id="KW-0067">ATP-binding</keyword>
<feature type="binding site" evidence="10">
    <location>
        <begin position="59"/>
        <end position="62"/>
    </location>
    <ligand>
        <name>substrate</name>
    </ligand>
</feature>
<comment type="subunit">
    <text evidence="10">Monomer.</text>
</comment>
<protein>
    <recommendedName>
        <fullName evidence="4 10">Phosphoglycerate kinase</fullName>
        <ecNumber evidence="3 10">2.7.2.3</ecNumber>
    </recommendedName>
</protein>
<feature type="binding site" evidence="10">
    <location>
        <position position="36"/>
    </location>
    <ligand>
        <name>substrate</name>
    </ligand>
</feature>
<evidence type="ECO:0000256" key="7">
    <source>
        <dbReference type="ARBA" id="ARBA00022777"/>
    </source>
</evidence>
<comment type="subcellular location">
    <subcellularLocation>
        <location evidence="10">Cytoplasm</location>
    </subcellularLocation>
</comment>
<evidence type="ECO:0000256" key="8">
    <source>
        <dbReference type="ARBA" id="ARBA00022840"/>
    </source>
</evidence>
<dbReference type="Gene3D" id="3.40.50.1260">
    <property type="entry name" value="Phosphoglycerate kinase, N-terminal domain"/>
    <property type="match status" value="2"/>
</dbReference>
<reference evidence="13" key="1">
    <citation type="journal article" date="2019" name="Int. J. Syst. Evol. Microbiol.">
        <title>The Global Catalogue of Microorganisms (GCM) 10K type strain sequencing project: providing services to taxonomists for standard genome sequencing and annotation.</title>
        <authorList>
            <consortium name="The Broad Institute Genomics Platform"/>
            <consortium name="The Broad Institute Genome Sequencing Center for Infectious Disease"/>
            <person name="Wu L."/>
            <person name="Ma J."/>
        </authorList>
    </citation>
    <scope>NUCLEOTIDE SEQUENCE [LARGE SCALE GENOMIC DNA]</scope>
    <source>
        <strain evidence="13">CCUG 42001</strain>
    </source>
</reference>
<comment type="caution">
    <text evidence="12">The sequence shown here is derived from an EMBL/GenBank/DDBJ whole genome shotgun (WGS) entry which is preliminary data.</text>
</comment>
<evidence type="ECO:0000256" key="10">
    <source>
        <dbReference type="HAMAP-Rule" id="MF_00145"/>
    </source>
</evidence>
<keyword evidence="5 10" id="KW-0808">Transferase</keyword>
<evidence type="ECO:0000256" key="3">
    <source>
        <dbReference type="ARBA" id="ARBA00013061"/>
    </source>
</evidence>
<feature type="binding site" evidence="10">
    <location>
        <position position="151"/>
    </location>
    <ligand>
        <name>substrate</name>
    </ligand>
</feature>
<feature type="binding site" evidence="10">
    <location>
        <position position="118"/>
    </location>
    <ligand>
        <name>substrate</name>
    </ligand>
</feature>
<evidence type="ECO:0000256" key="6">
    <source>
        <dbReference type="ARBA" id="ARBA00022741"/>
    </source>
</evidence>
<accession>A0ABW1WG34</accession>
<feature type="binding site" evidence="10">
    <location>
        <begin position="350"/>
        <end position="353"/>
    </location>
    <ligand>
        <name>ATP</name>
        <dbReference type="ChEBI" id="CHEBI:30616"/>
    </ligand>
</feature>
<dbReference type="InterPro" id="IPR015824">
    <property type="entry name" value="Phosphoglycerate_kinase_N"/>
</dbReference>
<proteinExistence type="inferred from homology"/>
<comment type="pathway">
    <text evidence="2 10">Carbohydrate degradation; glycolysis; pyruvate from D-glyceraldehyde 3-phosphate: step 2/5.</text>
</comment>
<dbReference type="SUPFAM" id="SSF53748">
    <property type="entry name" value="Phosphoglycerate kinase"/>
    <property type="match status" value="1"/>
</dbReference>
<dbReference type="PANTHER" id="PTHR11406:SF23">
    <property type="entry name" value="PHOSPHOGLYCERATE KINASE 1, CHLOROPLASTIC-RELATED"/>
    <property type="match status" value="1"/>
</dbReference>
<keyword evidence="13" id="KW-1185">Reference proteome</keyword>
<evidence type="ECO:0000256" key="2">
    <source>
        <dbReference type="ARBA" id="ARBA00004838"/>
    </source>
</evidence>
<dbReference type="CDD" id="cd00318">
    <property type="entry name" value="Phosphoglycerate_kinase"/>
    <property type="match status" value="1"/>
</dbReference>
<comment type="catalytic activity">
    <reaction evidence="1 10 11">
        <text>(2R)-3-phosphoglycerate + ATP = (2R)-3-phospho-glyceroyl phosphate + ADP</text>
        <dbReference type="Rhea" id="RHEA:14801"/>
        <dbReference type="ChEBI" id="CHEBI:30616"/>
        <dbReference type="ChEBI" id="CHEBI:57604"/>
        <dbReference type="ChEBI" id="CHEBI:58272"/>
        <dbReference type="ChEBI" id="CHEBI:456216"/>
        <dbReference type="EC" id="2.7.2.3"/>
    </reaction>
</comment>
<feature type="binding site" evidence="10">
    <location>
        <position position="323"/>
    </location>
    <ligand>
        <name>ATP</name>
        <dbReference type="ChEBI" id="CHEBI:30616"/>
    </ligand>
</feature>
<name>A0ABW1WG34_9BACL</name>
<evidence type="ECO:0000313" key="12">
    <source>
        <dbReference type="EMBL" id="MFC6387163.1"/>
    </source>
</evidence>
<feature type="binding site" evidence="10">
    <location>
        <begin position="21"/>
        <end position="23"/>
    </location>
    <ligand>
        <name>substrate</name>
    </ligand>
</feature>
<keyword evidence="6 10" id="KW-0547">Nucleotide-binding</keyword>
<feature type="binding site" evidence="10">
    <location>
        <position position="201"/>
    </location>
    <ligand>
        <name>ATP</name>
        <dbReference type="ChEBI" id="CHEBI:30616"/>
    </ligand>
</feature>
<dbReference type="PROSITE" id="PS00111">
    <property type="entry name" value="PGLYCERATE_KINASE"/>
    <property type="match status" value="1"/>
</dbReference>
<dbReference type="EMBL" id="JBHSTQ010000011">
    <property type="protein sequence ID" value="MFC6387163.1"/>
    <property type="molecule type" value="Genomic_DNA"/>
</dbReference>
<evidence type="ECO:0000256" key="1">
    <source>
        <dbReference type="ARBA" id="ARBA00000642"/>
    </source>
</evidence>
<gene>
    <name evidence="10" type="primary">pgk</name>
    <name evidence="12" type="ORF">ACFP7A_11155</name>
</gene>
<keyword evidence="9 10" id="KW-0324">Glycolysis</keyword>
<sequence>MAKKTIKDIDVKGKKVFCRVDFNVPLSGTTVTDDTRIRAALPTINYLIENGAKIILASHLGRPTAEDKDSFKMDPVAKRLSELLGKPVAKTDEVVGPEVEAAVAKLNAGDVLLLENVRFEKGEKKNDPELAKAFASLADVYVNDAFGSAHRAHASTEGIANYLPAVAGFLMEKELTVMAESLDNPKHPFTAIIGGAKVTDKIGVIENLLDKVDNLIVGGGLSYTFIKAQGYGIGKSLLDADKLDLAKEFMEKAKEKGVNFLTPVDAVIADDFSETANKKVVDVDSIPDGWMGLDIGPKTAELFADAIKKSKLVVWNGPMGVFEMDAFAKGTGAVAEALAEATDATTIIGGGDSAAAVEKFHLAEKMSHISTGGGASLELMEGKVLPGVAALDDAE</sequence>
<comment type="similarity">
    <text evidence="10 11">Belongs to the phosphoglycerate kinase family.</text>
</comment>
<dbReference type="InterPro" id="IPR036043">
    <property type="entry name" value="Phosphoglycerate_kinase_sf"/>
</dbReference>
<dbReference type="HAMAP" id="MF_00145">
    <property type="entry name" value="Phosphoglyc_kinase"/>
    <property type="match status" value="1"/>
</dbReference>
<evidence type="ECO:0000256" key="5">
    <source>
        <dbReference type="ARBA" id="ARBA00022679"/>
    </source>
</evidence>
<evidence type="ECO:0000256" key="9">
    <source>
        <dbReference type="ARBA" id="ARBA00023152"/>
    </source>
</evidence>
<evidence type="ECO:0000256" key="4">
    <source>
        <dbReference type="ARBA" id="ARBA00016471"/>
    </source>
</evidence>
<dbReference type="InterPro" id="IPR001576">
    <property type="entry name" value="Phosphoglycerate_kinase"/>
</dbReference>
<dbReference type="PANTHER" id="PTHR11406">
    <property type="entry name" value="PHOSPHOGLYCERATE KINASE"/>
    <property type="match status" value="1"/>
</dbReference>
<evidence type="ECO:0000256" key="11">
    <source>
        <dbReference type="RuleBase" id="RU000532"/>
    </source>
</evidence>
<dbReference type="PRINTS" id="PR00477">
    <property type="entry name" value="PHGLYCKINASE"/>
</dbReference>